<keyword evidence="1" id="KW-1133">Transmembrane helix</keyword>
<dbReference type="AlphaFoldDB" id="A0AAV3NL75"/>
<organism evidence="2 3">
    <name type="scientific">Lithospermum erythrorhizon</name>
    <name type="common">Purple gromwell</name>
    <name type="synonym">Lithospermum officinale var. erythrorhizon</name>
    <dbReference type="NCBI Taxonomy" id="34254"/>
    <lineage>
        <taxon>Eukaryota</taxon>
        <taxon>Viridiplantae</taxon>
        <taxon>Streptophyta</taxon>
        <taxon>Embryophyta</taxon>
        <taxon>Tracheophyta</taxon>
        <taxon>Spermatophyta</taxon>
        <taxon>Magnoliopsida</taxon>
        <taxon>eudicotyledons</taxon>
        <taxon>Gunneridae</taxon>
        <taxon>Pentapetalae</taxon>
        <taxon>asterids</taxon>
        <taxon>lamiids</taxon>
        <taxon>Boraginales</taxon>
        <taxon>Boraginaceae</taxon>
        <taxon>Boraginoideae</taxon>
        <taxon>Lithospermeae</taxon>
        <taxon>Lithospermum</taxon>
    </lineage>
</organism>
<keyword evidence="3" id="KW-1185">Reference proteome</keyword>
<dbReference type="PANTHER" id="PTHR35755:SF3">
    <property type="entry name" value="EXPRESSED PROTEIN"/>
    <property type="match status" value="1"/>
</dbReference>
<evidence type="ECO:0000313" key="2">
    <source>
        <dbReference type="EMBL" id="GAA0139586.1"/>
    </source>
</evidence>
<comment type="caution">
    <text evidence="2">The sequence shown here is derived from an EMBL/GenBank/DDBJ whole genome shotgun (WGS) entry which is preliminary data.</text>
</comment>
<dbReference type="Proteomes" id="UP001454036">
    <property type="component" value="Unassembled WGS sequence"/>
</dbReference>
<feature type="transmembrane region" description="Helical" evidence="1">
    <location>
        <begin position="42"/>
        <end position="60"/>
    </location>
</feature>
<reference evidence="2 3" key="1">
    <citation type="submission" date="2024-01" db="EMBL/GenBank/DDBJ databases">
        <title>The complete chloroplast genome sequence of Lithospermum erythrorhizon: insights into the phylogenetic relationship among Boraginaceae species and the maternal lineages of purple gromwells.</title>
        <authorList>
            <person name="Okada T."/>
            <person name="Watanabe K."/>
        </authorList>
    </citation>
    <scope>NUCLEOTIDE SEQUENCE [LARGE SCALE GENOMIC DNA]</scope>
</reference>
<keyword evidence="1" id="KW-0812">Transmembrane</keyword>
<accession>A0AAV3NL75</accession>
<proteinExistence type="predicted"/>
<feature type="transmembrane region" description="Helical" evidence="1">
    <location>
        <begin position="16"/>
        <end position="35"/>
    </location>
</feature>
<evidence type="ECO:0000256" key="1">
    <source>
        <dbReference type="SAM" id="Phobius"/>
    </source>
</evidence>
<dbReference type="EMBL" id="BAABME010000102">
    <property type="protein sequence ID" value="GAA0139586.1"/>
    <property type="molecule type" value="Genomic_DNA"/>
</dbReference>
<dbReference type="PANTHER" id="PTHR35755">
    <property type="entry name" value="PROTEIN, PUTATIVE-RELATED"/>
    <property type="match status" value="1"/>
</dbReference>
<name>A0AAV3NL75_LITER</name>
<keyword evidence="1" id="KW-0472">Membrane</keyword>
<evidence type="ECO:0000313" key="3">
    <source>
        <dbReference type="Proteomes" id="UP001454036"/>
    </source>
</evidence>
<protein>
    <submittedName>
        <fullName evidence="2">Uncharacterized protein</fullName>
    </submittedName>
</protein>
<sequence>MVEKQSSIKPWFLDTVPLLVVILIAAHLLALFYWLKVKIFRRVVFVAGMGPIVFLFLEVLNYQCHEVLPNDWLPDITADEAEVLTTSHIALIMFSLGHSSVDWRTNGSIPGVCPPVGHGAMQTMLSFRN</sequence>
<gene>
    <name evidence="2" type="ORF">LIER_01102</name>
</gene>